<dbReference type="InterPro" id="IPR000160">
    <property type="entry name" value="GGDEF_dom"/>
</dbReference>
<dbReference type="GO" id="GO:0003824">
    <property type="term" value="F:catalytic activity"/>
    <property type="evidence" value="ECO:0007669"/>
    <property type="project" value="UniProtKB-ARBA"/>
</dbReference>
<organism evidence="3 4">
    <name type="scientific">Paracoccus shanxieyensis</name>
    <dbReference type="NCBI Taxonomy" id="2675752"/>
    <lineage>
        <taxon>Bacteria</taxon>
        <taxon>Pseudomonadati</taxon>
        <taxon>Pseudomonadota</taxon>
        <taxon>Alphaproteobacteria</taxon>
        <taxon>Rhodobacterales</taxon>
        <taxon>Paracoccaceae</taxon>
        <taxon>Paracoccus</taxon>
    </lineage>
</organism>
<dbReference type="PANTHER" id="PTHR46663:SF4">
    <property type="entry name" value="DIGUANYLATE CYCLASE DGCT-RELATED"/>
    <property type="match status" value="1"/>
</dbReference>
<evidence type="ECO:0000313" key="3">
    <source>
        <dbReference type="EMBL" id="MTH64805.1"/>
    </source>
</evidence>
<dbReference type="InterPro" id="IPR029787">
    <property type="entry name" value="Nucleotide_cyclase"/>
</dbReference>
<feature type="coiled-coil region" evidence="1">
    <location>
        <begin position="133"/>
        <end position="160"/>
    </location>
</feature>
<dbReference type="Gene3D" id="3.30.70.270">
    <property type="match status" value="1"/>
</dbReference>
<dbReference type="FunFam" id="3.30.70.270:FF:000001">
    <property type="entry name" value="Diguanylate cyclase domain protein"/>
    <property type="match status" value="1"/>
</dbReference>
<dbReference type="EMBL" id="WMII01000009">
    <property type="protein sequence ID" value="MTH64805.1"/>
    <property type="molecule type" value="Genomic_DNA"/>
</dbReference>
<dbReference type="CDD" id="cd01949">
    <property type="entry name" value="GGDEF"/>
    <property type="match status" value="1"/>
</dbReference>
<dbReference type="RefSeq" id="WP_155044693.1">
    <property type="nucleotide sequence ID" value="NZ_WMIH01000009.1"/>
</dbReference>
<dbReference type="SUPFAM" id="SSF55073">
    <property type="entry name" value="Nucleotide cyclase"/>
    <property type="match status" value="1"/>
</dbReference>
<keyword evidence="1" id="KW-0175">Coiled coil</keyword>
<feature type="domain" description="GGDEF" evidence="2">
    <location>
        <begin position="186"/>
        <end position="320"/>
    </location>
</feature>
<dbReference type="NCBIfam" id="TIGR00254">
    <property type="entry name" value="GGDEF"/>
    <property type="match status" value="1"/>
</dbReference>
<reference evidence="3 4" key="1">
    <citation type="submission" date="2019-11" db="EMBL/GenBank/DDBJ databases">
        <authorList>
            <person name="Dong K."/>
        </authorList>
    </citation>
    <scope>NUCLEOTIDE SEQUENCE [LARGE SCALE GENOMIC DNA]</scope>
    <source>
        <strain evidence="3 4">DK608</strain>
    </source>
</reference>
<sequence length="322" mass="35140">MTTDTMTELDVLMPMHLELDSGGGIVSAGRILRRILAGRRFEDCFLIDRMPADATAMTALMQRIARGERLFLRLRDDPAITLRGQGQLRGDGALMNFGFGIALARAVRALGLSDADFAPSDMAMEFLFLHEANQAVMGELARANRRLEEAREVAQTLAITDPLTGLMNRRGFEAALDLAARNATATPFALVQLDLDLFKQVNDLHGHGAGDEVLRHVARVLRHETRATDRLGRSGGDEFLLLLINPPCAGDLQNLAKRIIRRIEEPIAAAGVECRVSASMGISLSRDYKIADPVRMLADADTALYAAKEQGRGRATLSVPQV</sequence>
<dbReference type="InterPro" id="IPR043128">
    <property type="entry name" value="Rev_trsase/Diguanyl_cyclase"/>
</dbReference>
<evidence type="ECO:0000259" key="2">
    <source>
        <dbReference type="PROSITE" id="PS50887"/>
    </source>
</evidence>
<accession>A0A6L6IWC2</accession>
<comment type="caution">
    <text evidence="3">The sequence shown here is derived from an EMBL/GenBank/DDBJ whole genome shotgun (WGS) entry which is preliminary data.</text>
</comment>
<dbReference type="InterPro" id="IPR052163">
    <property type="entry name" value="DGC-Regulatory_Protein"/>
</dbReference>
<dbReference type="SMART" id="SM00267">
    <property type="entry name" value="GGDEF"/>
    <property type="match status" value="1"/>
</dbReference>
<dbReference type="Proteomes" id="UP000478740">
    <property type="component" value="Unassembled WGS sequence"/>
</dbReference>
<gene>
    <name evidence="3" type="ORF">GL284_11045</name>
</gene>
<protein>
    <submittedName>
        <fullName evidence="3">Diguanylate cyclase</fullName>
    </submittedName>
</protein>
<dbReference type="PANTHER" id="PTHR46663">
    <property type="entry name" value="DIGUANYLATE CYCLASE DGCT-RELATED"/>
    <property type="match status" value="1"/>
</dbReference>
<dbReference type="Pfam" id="PF00990">
    <property type="entry name" value="GGDEF"/>
    <property type="match status" value="1"/>
</dbReference>
<dbReference type="PROSITE" id="PS50887">
    <property type="entry name" value="GGDEF"/>
    <property type="match status" value="1"/>
</dbReference>
<evidence type="ECO:0000256" key="1">
    <source>
        <dbReference type="SAM" id="Coils"/>
    </source>
</evidence>
<evidence type="ECO:0000313" key="4">
    <source>
        <dbReference type="Proteomes" id="UP000478740"/>
    </source>
</evidence>
<proteinExistence type="predicted"/>
<name>A0A6L6IWC2_9RHOB</name>
<dbReference type="AlphaFoldDB" id="A0A6L6IWC2"/>
<keyword evidence="4" id="KW-1185">Reference proteome</keyword>